<organism evidence="2 3">
    <name type="scientific">Halovivax cerinus</name>
    <dbReference type="NCBI Taxonomy" id="1487865"/>
    <lineage>
        <taxon>Archaea</taxon>
        <taxon>Methanobacteriati</taxon>
        <taxon>Methanobacteriota</taxon>
        <taxon>Stenosarchaea group</taxon>
        <taxon>Halobacteria</taxon>
        <taxon>Halobacteriales</taxon>
        <taxon>Natrialbaceae</taxon>
        <taxon>Halovivax</taxon>
    </lineage>
</organism>
<accession>A0ABD5NSK5</accession>
<gene>
    <name evidence="2" type="ORF">ACFOUR_16970</name>
</gene>
<sequence length="119" mass="13319">MHGDTGDFDTVLDLCRNDHRRIALAVLATEGRAVTGDDLTTAILEYNHQTPASEVGEDVLTRVTNSLYHEHIPRLESAGVVDHDRERDRVEPTDRLEELRPSLDTIVELDPGLEPPIEL</sequence>
<name>A0ABD5NSK5_9EURY</name>
<protein>
    <recommendedName>
        <fullName evidence="1">DUF7344 domain-containing protein</fullName>
    </recommendedName>
</protein>
<dbReference type="InterPro" id="IPR055768">
    <property type="entry name" value="DUF7344"/>
</dbReference>
<reference evidence="2 3" key="1">
    <citation type="journal article" date="2019" name="Int. J. Syst. Evol. Microbiol.">
        <title>The Global Catalogue of Microorganisms (GCM) 10K type strain sequencing project: providing services to taxonomists for standard genome sequencing and annotation.</title>
        <authorList>
            <consortium name="The Broad Institute Genomics Platform"/>
            <consortium name="The Broad Institute Genome Sequencing Center for Infectious Disease"/>
            <person name="Wu L."/>
            <person name="Ma J."/>
        </authorList>
    </citation>
    <scope>NUCLEOTIDE SEQUENCE [LARGE SCALE GENOMIC DNA]</scope>
    <source>
        <strain evidence="2 3">IBRC-M 10256</strain>
    </source>
</reference>
<keyword evidence="3" id="KW-1185">Reference proteome</keyword>
<proteinExistence type="predicted"/>
<dbReference type="AlphaFoldDB" id="A0ABD5NSK5"/>
<dbReference type="Pfam" id="PF24035">
    <property type="entry name" value="DUF7344"/>
    <property type="match status" value="1"/>
</dbReference>
<comment type="caution">
    <text evidence="2">The sequence shown here is derived from an EMBL/GenBank/DDBJ whole genome shotgun (WGS) entry which is preliminary data.</text>
</comment>
<feature type="domain" description="DUF7344" evidence="1">
    <location>
        <begin position="13"/>
        <end position="91"/>
    </location>
</feature>
<dbReference type="EMBL" id="JBHSAQ010000015">
    <property type="protein sequence ID" value="MFC3960054.1"/>
    <property type="molecule type" value="Genomic_DNA"/>
</dbReference>
<dbReference type="Proteomes" id="UP001595846">
    <property type="component" value="Unassembled WGS sequence"/>
</dbReference>
<dbReference type="GeneID" id="73901415"/>
<dbReference type="RefSeq" id="WP_256532338.1">
    <property type="nucleotide sequence ID" value="NZ_CP101824.1"/>
</dbReference>
<evidence type="ECO:0000259" key="1">
    <source>
        <dbReference type="Pfam" id="PF24035"/>
    </source>
</evidence>
<evidence type="ECO:0000313" key="3">
    <source>
        <dbReference type="Proteomes" id="UP001595846"/>
    </source>
</evidence>
<evidence type="ECO:0000313" key="2">
    <source>
        <dbReference type="EMBL" id="MFC3960054.1"/>
    </source>
</evidence>